<sequence length="181" mass="19091">MLGQYDEKAFLASAVAPSAARPIGAPGVYAILLAAPDALPGVAVGREGVLYLGMTGATLEARNHFRHAHSGFSTFRRSLGAILASDLGLSAIPRGPGASKSNVQNYRFPDEGERALTAWMERHLLIAQMALPGDLARIEKDLIASLEPPLNLTGWPNPQRAALKALRAACAAQARSSRIGN</sequence>
<comment type="caution">
    <text evidence="2">The sequence shown here is derived from an EMBL/GenBank/DDBJ whole genome shotgun (WGS) entry which is preliminary data.</text>
</comment>
<evidence type="ECO:0000313" key="3">
    <source>
        <dbReference type="Proteomes" id="UP001187221"/>
    </source>
</evidence>
<evidence type="ECO:0000313" key="2">
    <source>
        <dbReference type="EMBL" id="GMM61875.1"/>
    </source>
</evidence>
<protein>
    <recommendedName>
        <fullName evidence="1">GIY-YIG catalytic domain-containing protein</fullName>
    </recommendedName>
</protein>
<dbReference type="EMBL" id="BTFW01000001">
    <property type="protein sequence ID" value="GMM61875.1"/>
    <property type="molecule type" value="Genomic_DNA"/>
</dbReference>
<keyword evidence="3" id="KW-1185">Reference proteome</keyword>
<proteinExistence type="predicted"/>
<feature type="domain" description="GIY-YIG catalytic" evidence="1">
    <location>
        <begin position="48"/>
        <end position="168"/>
    </location>
</feature>
<dbReference type="InterPro" id="IPR049311">
    <property type="entry name" value="GIY_YIG_cat"/>
</dbReference>
<dbReference type="Pfam" id="PF20815">
    <property type="entry name" value="GIY_YIG_2"/>
    <property type="match status" value="1"/>
</dbReference>
<gene>
    <name evidence="2" type="ORF">NUTIK01_26520</name>
</gene>
<evidence type="ECO:0000259" key="1">
    <source>
        <dbReference type="Pfam" id="PF20815"/>
    </source>
</evidence>
<accession>A0ABQ6P9X2</accession>
<name>A0ABQ6P9X2_9SPHN</name>
<dbReference type="Proteomes" id="UP001187221">
    <property type="component" value="Unassembled WGS sequence"/>
</dbReference>
<reference evidence="2 3" key="1">
    <citation type="submission" date="2023-06" db="EMBL/GenBank/DDBJ databases">
        <title>Draft genome sequence of Novosphingobium sp. strain IK01.</title>
        <authorList>
            <person name="Hatamoto M."/>
            <person name="Ikarashi T."/>
            <person name="Yamaguchi T."/>
        </authorList>
    </citation>
    <scope>NUCLEOTIDE SEQUENCE [LARGE SCALE GENOMIC DNA]</scope>
    <source>
        <strain evidence="2 3">IK01</strain>
    </source>
</reference>
<organism evidence="2 3">
    <name type="scientific">Novosphingobium pituita</name>
    <dbReference type="NCBI Taxonomy" id="3056842"/>
    <lineage>
        <taxon>Bacteria</taxon>
        <taxon>Pseudomonadati</taxon>
        <taxon>Pseudomonadota</taxon>
        <taxon>Alphaproteobacteria</taxon>
        <taxon>Sphingomonadales</taxon>
        <taxon>Sphingomonadaceae</taxon>
        <taxon>Novosphingobium</taxon>
    </lineage>
</organism>
<dbReference type="RefSeq" id="WP_317975519.1">
    <property type="nucleotide sequence ID" value="NZ_BTFW01000001.1"/>
</dbReference>